<keyword evidence="4 5" id="KW-0539">Nucleus</keyword>
<evidence type="ECO:0000313" key="9">
    <source>
        <dbReference type="Proteomes" id="UP000750711"/>
    </source>
</evidence>
<feature type="compositionally biased region" description="Basic residues" evidence="6">
    <location>
        <begin position="35"/>
        <end position="44"/>
    </location>
</feature>
<dbReference type="GO" id="GO:0120330">
    <property type="term" value="C:rixosome complex"/>
    <property type="evidence" value="ECO:0007669"/>
    <property type="project" value="UniProtKB-UniRule"/>
</dbReference>
<dbReference type="PANTHER" id="PTHR16056">
    <property type="entry name" value="REGULATOR OF MICROTUBULE DYNAMICS PROTEIN"/>
    <property type="match status" value="1"/>
</dbReference>
<organism evidence="8 9">
    <name type="scientific">Trichoglossum hirsutum</name>
    <dbReference type="NCBI Taxonomy" id="265104"/>
    <lineage>
        <taxon>Eukaryota</taxon>
        <taxon>Fungi</taxon>
        <taxon>Dikarya</taxon>
        <taxon>Ascomycota</taxon>
        <taxon>Pezizomycotina</taxon>
        <taxon>Geoglossomycetes</taxon>
        <taxon>Geoglossales</taxon>
        <taxon>Geoglossaceae</taxon>
        <taxon>Trichoglossum</taxon>
    </lineage>
</organism>
<accession>A0A9P8L838</accession>
<feature type="domain" description="Pre-rRNA-processing protein Ipi1 N-terminal" evidence="7">
    <location>
        <begin position="149"/>
        <end position="247"/>
    </location>
</feature>
<evidence type="ECO:0000256" key="2">
    <source>
        <dbReference type="ARBA" id="ARBA00004123"/>
    </source>
</evidence>
<evidence type="ECO:0000256" key="3">
    <source>
        <dbReference type="ARBA" id="ARBA00006427"/>
    </source>
</evidence>
<feature type="compositionally biased region" description="Acidic residues" evidence="6">
    <location>
        <begin position="370"/>
        <end position="380"/>
    </location>
</feature>
<comment type="caution">
    <text evidence="8">The sequence shown here is derived from an EMBL/GenBank/DDBJ whole genome shotgun (WGS) entry which is preliminary data.</text>
</comment>
<name>A0A9P8L838_9PEZI</name>
<proteinExistence type="inferred from homology"/>
<comment type="function">
    <text evidence="1 5">Component of the RIX1 complex required for processing of ITS2 sequences from 35S pre-rRNA.</text>
</comment>
<dbReference type="InterPro" id="IPR024679">
    <property type="entry name" value="Ipi1_N"/>
</dbReference>
<comment type="subcellular location">
    <subcellularLocation>
        <location evidence="2 5">Nucleus</location>
    </subcellularLocation>
</comment>
<gene>
    <name evidence="8" type="ORF">GP486_006043</name>
</gene>
<dbReference type="GO" id="GO:0006364">
    <property type="term" value="P:rRNA processing"/>
    <property type="evidence" value="ECO:0007669"/>
    <property type="project" value="UniProtKB-UniRule"/>
</dbReference>
<dbReference type="EMBL" id="JAGHQM010001264">
    <property type="protein sequence ID" value="KAH0556015.1"/>
    <property type="molecule type" value="Genomic_DNA"/>
</dbReference>
<evidence type="ECO:0000256" key="1">
    <source>
        <dbReference type="ARBA" id="ARBA00002355"/>
    </source>
</evidence>
<keyword evidence="5" id="KW-0698">rRNA processing</keyword>
<dbReference type="AlphaFoldDB" id="A0A9P8L838"/>
<dbReference type="PANTHER" id="PTHR16056:SF2">
    <property type="entry name" value="TESTIS-EXPRESSED PROTEIN 10"/>
    <property type="match status" value="1"/>
</dbReference>
<keyword evidence="9" id="KW-1185">Reference proteome</keyword>
<dbReference type="GO" id="GO:0005634">
    <property type="term" value="C:nucleus"/>
    <property type="evidence" value="ECO:0007669"/>
    <property type="project" value="UniProtKB-SubCell"/>
</dbReference>
<protein>
    <recommendedName>
        <fullName evidence="5">Pre-rRNA-processing protein</fullName>
    </recommendedName>
</protein>
<reference evidence="8" key="1">
    <citation type="submission" date="2021-03" db="EMBL/GenBank/DDBJ databases">
        <title>Comparative genomics and phylogenomic investigation of the class Geoglossomycetes provide insights into ecological specialization and systematics.</title>
        <authorList>
            <person name="Melie T."/>
            <person name="Pirro S."/>
            <person name="Miller A.N."/>
            <person name="Quandt A."/>
        </authorList>
    </citation>
    <scope>NUCLEOTIDE SEQUENCE</scope>
    <source>
        <strain evidence="8">CAQ_001_2017</strain>
    </source>
</reference>
<comment type="similarity">
    <text evidence="3 5">Belongs to the IPI1/TEX10 family.</text>
</comment>
<evidence type="ECO:0000259" key="7">
    <source>
        <dbReference type="Pfam" id="PF12333"/>
    </source>
</evidence>
<comment type="subunit">
    <text evidence="5">Component of the RIX1 complex.</text>
</comment>
<evidence type="ECO:0000256" key="5">
    <source>
        <dbReference type="RuleBase" id="RU368021"/>
    </source>
</evidence>
<dbReference type="Proteomes" id="UP000750711">
    <property type="component" value="Unassembled WGS sequence"/>
</dbReference>
<evidence type="ECO:0000313" key="8">
    <source>
        <dbReference type="EMBL" id="KAH0556015.1"/>
    </source>
</evidence>
<dbReference type="Pfam" id="PF12333">
    <property type="entry name" value="Ipi1_N"/>
    <property type="match status" value="1"/>
</dbReference>
<dbReference type="SUPFAM" id="SSF48371">
    <property type="entry name" value="ARM repeat"/>
    <property type="match status" value="1"/>
</dbReference>
<feature type="region of interest" description="Disordered" evidence="6">
    <location>
        <begin position="361"/>
        <end position="380"/>
    </location>
</feature>
<sequence>MGASLAGSSGEALLLPPDGEVEEGSPEERTMAPKPKLKVGKAKPKAANFTDTSFKSKSIVLSQQSLSTSAPTATSQFSHHISLLPHHSSSHRRDSLAHLTSVIHALPTGSPLPQPLPAFLPKLLPLILDASAPVRSQLLILLEALPGEEIGAHTERILLFIQSAMTHLAADVRADSTGFLVWILNVAGDEAVSSPPGWVKTTKCFVALLGWDGGVETLGRAGKATLGQTGGDNKTMVKHLQALTQFLSVGLLTPPDTTRSGDIGDSEPTHYQNLISTNLLLPHPNTPQHLFPKTSDCYAYLNLFATVTTSLGMETSGAADDYEGRRRQFRPYIKGVERGLENAKKEGGLLGRVASAAQKTLEKGMAAGDGLEDDGDGDER</sequence>
<evidence type="ECO:0000256" key="6">
    <source>
        <dbReference type="SAM" id="MobiDB-lite"/>
    </source>
</evidence>
<evidence type="ECO:0000256" key="4">
    <source>
        <dbReference type="ARBA" id="ARBA00023242"/>
    </source>
</evidence>
<feature type="compositionally biased region" description="Low complexity" evidence="6">
    <location>
        <begin position="1"/>
        <end position="15"/>
    </location>
</feature>
<keyword evidence="5" id="KW-0690">Ribosome biogenesis</keyword>
<feature type="region of interest" description="Disordered" evidence="6">
    <location>
        <begin position="1"/>
        <end position="44"/>
    </location>
</feature>
<dbReference type="InterPro" id="IPR016024">
    <property type="entry name" value="ARM-type_fold"/>
</dbReference>